<evidence type="ECO:0000313" key="1">
    <source>
        <dbReference type="Proteomes" id="UP000887579"/>
    </source>
</evidence>
<evidence type="ECO:0000313" key="2">
    <source>
        <dbReference type="WBParaSite" id="ES5_v2.g24544.t1"/>
    </source>
</evidence>
<reference evidence="2" key="1">
    <citation type="submission" date="2022-11" db="UniProtKB">
        <authorList>
            <consortium name="WormBaseParasite"/>
        </authorList>
    </citation>
    <scope>IDENTIFICATION</scope>
</reference>
<protein>
    <submittedName>
        <fullName evidence="2">Uncharacterized protein</fullName>
    </submittedName>
</protein>
<dbReference type="Proteomes" id="UP000887579">
    <property type="component" value="Unplaced"/>
</dbReference>
<name>A0AC34G4K9_9BILA</name>
<organism evidence="1 2">
    <name type="scientific">Panagrolaimus sp. ES5</name>
    <dbReference type="NCBI Taxonomy" id="591445"/>
    <lineage>
        <taxon>Eukaryota</taxon>
        <taxon>Metazoa</taxon>
        <taxon>Ecdysozoa</taxon>
        <taxon>Nematoda</taxon>
        <taxon>Chromadorea</taxon>
        <taxon>Rhabditida</taxon>
        <taxon>Tylenchina</taxon>
        <taxon>Panagrolaimomorpha</taxon>
        <taxon>Panagrolaimoidea</taxon>
        <taxon>Panagrolaimidae</taxon>
        <taxon>Panagrolaimus</taxon>
    </lineage>
</organism>
<sequence length="282" mass="32367">MFSSPVNSESGTDSHSPTGRSLYAFQCHRHHKHVYEVNNNNLVNGKPVRPAPIEYKPPSNQNASPFLRKPLDEYALLPPLPSASTPKPKITQKSPVASIRIWTEFYDVYTKIDKVTDVIALSPWNGAFFKRLLLTHSIHVDYNEDYRLICNMLQLLTWTPECRFVLSARGFCEDFMKFLKTFPRLNSVCFRDVCSNESIYFAELLKLLTNVDELELDMRHIRCQGDVGIILAQWERPATLKKFILHNLVRGLSTSAVEQFCKEKVVPGGLISVTYEKYPKQQ</sequence>
<proteinExistence type="predicted"/>
<dbReference type="WBParaSite" id="ES5_v2.g24544.t1">
    <property type="protein sequence ID" value="ES5_v2.g24544.t1"/>
    <property type="gene ID" value="ES5_v2.g24544"/>
</dbReference>
<accession>A0AC34G4K9</accession>